<dbReference type="SUPFAM" id="SSF54637">
    <property type="entry name" value="Thioesterase/thiol ester dehydrase-isomerase"/>
    <property type="match status" value="1"/>
</dbReference>
<dbReference type="AlphaFoldDB" id="A0A7I8D9U5"/>
<name>A0A7I8D9U5_9BACL</name>
<dbReference type="Pfam" id="PF13452">
    <property type="entry name" value="FAS1_DH_region"/>
    <property type="match status" value="1"/>
</dbReference>
<dbReference type="EMBL" id="AP023366">
    <property type="protein sequence ID" value="BCJ86132.1"/>
    <property type="molecule type" value="Genomic_DNA"/>
</dbReference>
<proteinExistence type="predicted"/>
<sequence length="151" mass="16854">MSRDFSGIIGKQFEPFTFAIERGKIREFAMAIGDGNPIYYDRLRAEQEGFADSPIPPTYATVIEMWGGTDFFEMTKALDINPLKVLHGEQEYEYLGDIYPGDQITGRTTVKNAVSKASGSGGMNLFTLETEYTNQAGEKVLVARSVIIERH</sequence>
<protein>
    <submittedName>
        <fullName evidence="2">Dehydratase</fullName>
    </submittedName>
</protein>
<evidence type="ECO:0000259" key="1">
    <source>
        <dbReference type="Pfam" id="PF13452"/>
    </source>
</evidence>
<dbReference type="InterPro" id="IPR029069">
    <property type="entry name" value="HotDog_dom_sf"/>
</dbReference>
<dbReference type="InterPro" id="IPR016709">
    <property type="entry name" value="HadA-like"/>
</dbReference>
<organism evidence="2 3">
    <name type="scientific">Effusibacillus dendaii</name>
    <dbReference type="NCBI Taxonomy" id="2743772"/>
    <lineage>
        <taxon>Bacteria</taxon>
        <taxon>Bacillati</taxon>
        <taxon>Bacillota</taxon>
        <taxon>Bacilli</taxon>
        <taxon>Bacillales</taxon>
        <taxon>Alicyclobacillaceae</taxon>
        <taxon>Effusibacillus</taxon>
    </lineage>
</organism>
<dbReference type="Gene3D" id="3.10.129.10">
    <property type="entry name" value="Hotdog Thioesterase"/>
    <property type="match status" value="1"/>
</dbReference>
<dbReference type="Proteomes" id="UP000593802">
    <property type="component" value="Chromosome"/>
</dbReference>
<dbReference type="RefSeq" id="WP_200760167.1">
    <property type="nucleotide sequence ID" value="NZ_AP023366.1"/>
</dbReference>
<reference evidence="2 3" key="1">
    <citation type="submission" date="2020-08" db="EMBL/GenBank/DDBJ databases">
        <title>Complete Genome Sequence of Effusibacillus dendaii Strain skT53, Isolated from Farmland soil.</title>
        <authorList>
            <person name="Konishi T."/>
            <person name="Kawasaki H."/>
        </authorList>
    </citation>
    <scope>NUCLEOTIDE SEQUENCE [LARGE SCALE GENOMIC DNA]</scope>
    <source>
        <strain evidence="3">skT53</strain>
    </source>
</reference>
<gene>
    <name evidence="2" type="ORF">skT53_11170</name>
</gene>
<dbReference type="PIRSF" id="PIRSF018072">
    <property type="entry name" value="UCP018072"/>
    <property type="match status" value="1"/>
</dbReference>
<accession>A0A7I8D9U5</accession>
<evidence type="ECO:0000313" key="2">
    <source>
        <dbReference type="EMBL" id="BCJ86132.1"/>
    </source>
</evidence>
<dbReference type="KEGG" id="eff:skT53_11170"/>
<dbReference type="CDD" id="cd03441">
    <property type="entry name" value="R_hydratase_like"/>
    <property type="match status" value="1"/>
</dbReference>
<feature type="domain" description="FAS1-like dehydratase" evidence="1">
    <location>
        <begin position="9"/>
        <end position="141"/>
    </location>
</feature>
<keyword evidence="3" id="KW-1185">Reference proteome</keyword>
<dbReference type="InterPro" id="IPR039569">
    <property type="entry name" value="FAS1-like_DH_region"/>
</dbReference>
<evidence type="ECO:0000313" key="3">
    <source>
        <dbReference type="Proteomes" id="UP000593802"/>
    </source>
</evidence>